<dbReference type="PANTHER" id="PTHR42718">
    <property type="entry name" value="MAJOR FACILITATOR SUPERFAMILY MULTIDRUG TRANSPORTER MFSC"/>
    <property type="match status" value="1"/>
</dbReference>
<evidence type="ECO:0000256" key="5">
    <source>
        <dbReference type="ARBA" id="ARBA00023136"/>
    </source>
</evidence>
<feature type="transmembrane region" description="Helical" evidence="6">
    <location>
        <begin position="91"/>
        <end position="108"/>
    </location>
</feature>
<evidence type="ECO:0000259" key="7">
    <source>
        <dbReference type="PROSITE" id="PS50850"/>
    </source>
</evidence>
<gene>
    <name evidence="8" type="ORF">P9847_21305</name>
</gene>
<dbReference type="Pfam" id="PF07690">
    <property type="entry name" value="MFS_1"/>
    <property type="match status" value="1"/>
</dbReference>
<evidence type="ECO:0000256" key="2">
    <source>
        <dbReference type="ARBA" id="ARBA00022448"/>
    </source>
</evidence>
<comment type="subcellular location">
    <subcellularLocation>
        <location evidence="1">Cell membrane</location>
        <topology evidence="1">Multi-pass membrane protein</topology>
    </subcellularLocation>
</comment>
<proteinExistence type="predicted"/>
<dbReference type="EMBL" id="JARTLD010000056">
    <property type="protein sequence ID" value="MED5019833.1"/>
    <property type="molecule type" value="Genomic_DNA"/>
</dbReference>
<comment type="caution">
    <text evidence="8">The sequence shown here is derived from an EMBL/GenBank/DDBJ whole genome shotgun (WGS) entry which is preliminary data.</text>
</comment>
<dbReference type="InterPro" id="IPR020846">
    <property type="entry name" value="MFS_dom"/>
</dbReference>
<reference evidence="8 9" key="1">
    <citation type="submission" date="2023-03" db="EMBL/GenBank/DDBJ databases">
        <title>Bacillus Genome Sequencing.</title>
        <authorList>
            <person name="Dunlap C."/>
        </authorList>
    </citation>
    <scope>NUCLEOTIDE SEQUENCE [LARGE SCALE GENOMIC DNA]</scope>
    <source>
        <strain evidence="8 9">NRS-52</strain>
    </source>
</reference>
<accession>A0ABU6Q0D9</accession>
<feature type="transmembrane region" description="Helical" evidence="6">
    <location>
        <begin position="21"/>
        <end position="41"/>
    </location>
</feature>
<feature type="domain" description="Major facilitator superfamily (MFS) profile" evidence="7">
    <location>
        <begin position="22"/>
        <end position="520"/>
    </location>
</feature>
<evidence type="ECO:0000313" key="9">
    <source>
        <dbReference type="Proteomes" id="UP001343257"/>
    </source>
</evidence>
<keyword evidence="2" id="KW-0813">Transport</keyword>
<dbReference type="SUPFAM" id="SSF103473">
    <property type="entry name" value="MFS general substrate transporter"/>
    <property type="match status" value="1"/>
</dbReference>
<keyword evidence="4 6" id="KW-1133">Transmembrane helix</keyword>
<feature type="transmembrane region" description="Helical" evidence="6">
    <location>
        <begin position="373"/>
        <end position="397"/>
    </location>
</feature>
<feature type="transmembrane region" description="Helical" evidence="6">
    <location>
        <begin position="148"/>
        <end position="170"/>
    </location>
</feature>
<feature type="transmembrane region" description="Helical" evidence="6">
    <location>
        <begin position="493"/>
        <end position="513"/>
    </location>
</feature>
<dbReference type="RefSeq" id="WP_328281014.1">
    <property type="nucleotide sequence ID" value="NZ_JARTLD010000056.1"/>
</dbReference>
<dbReference type="InterPro" id="IPR011701">
    <property type="entry name" value="MFS"/>
</dbReference>
<keyword evidence="9" id="KW-1185">Reference proteome</keyword>
<sequence length="550" mass="59745">MKTQSGRIAAISDSVKMPLPPYLVISILTIFAIGPQYFINLSYTMNQVIIQNGLNLSSSDLLLPSTLSNIAFALGVPLGPVISRKLGVRKTYLIFVSVFLLGALINLFSQDTVSLTMGRIIQGLSSGFLFLTILPVSLKSFPNKIRNYFLLMVITGLFGASAVGAIFGSVSLSVDAWRWLFILNIVSAVLCLIVGFLGLPHSKEEKQESEPVNKFGIFLLTALMLMLTVPLCNVMQEGFDSLYVWPFLVAAFILLILFIVFELKAKTPLVPFRTLKAAKPISGTVMAIASHVCLIFVMAGINGFLRNNLDLPYRYLVHFYIWFFVGILVTAVLKTLLYDRLGAGVLGLVGSIAVIGVSLQWRTMNPGISLNLLYFQIALLGAGVSMTLVGGALGTALAGDIHQASMRSVTLHSIRNFVGAVITPLVGWYLTRQNAVNYEEIRGRLGQHNAEAQSEIAGLIRKLMGEGVPAAQAQSTASYELIVNAKRAAVLGAYHHLFTIMACVGVIMLLASIGKIVTGKGRALVQQEKRLMMPKTGETELHPSTIHITK</sequence>
<dbReference type="PANTHER" id="PTHR42718:SF9">
    <property type="entry name" value="MAJOR FACILITATOR SUPERFAMILY MULTIDRUG TRANSPORTER MFSC"/>
    <property type="match status" value="1"/>
</dbReference>
<protein>
    <submittedName>
        <fullName evidence="8">MFS transporter</fullName>
    </submittedName>
</protein>
<feature type="transmembrane region" description="Helical" evidence="6">
    <location>
        <begin position="176"/>
        <end position="199"/>
    </location>
</feature>
<feature type="transmembrane region" description="Helical" evidence="6">
    <location>
        <begin position="243"/>
        <end position="263"/>
    </location>
</feature>
<dbReference type="Gene3D" id="1.20.1250.20">
    <property type="entry name" value="MFS general substrate transporter like domains"/>
    <property type="match status" value="1"/>
</dbReference>
<feature type="transmembrane region" description="Helical" evidence="6">
    <location>
        <begin position="61"/>
        <end position="79"/>
    </location>
</feature>
<feature type="transmembrane region" description="Helical" evidence="6">
    <location>
        <begin position="343"/>
        <end position="361"/>
    </location>
</feature>
<evidence type="ECO:0000256" key="1">
    <source>
        <dbReference type="ARBA" id="ARBA00004651"/>
    </source>
</evidence>
<feature type="transmembrane region" description="Helical" evidence="6">
    <location>
        <begin position="211"/>
        <end position="231"/>
    </location>
</feature>
<dbReference type="PROSITE" id="PS50850">
    <property type="entry name" value="MFS"/>
    <property type="match status" value="1"/>
</dbReference>
<keyword evidence="3 6" id="KW-0812">Transmembrane</keyword>
<dbReference type="InterPro" id="IPR036259">
    <property type="entry name" value="MFS_trans_sf"/>
</dbReference>
<organism evidence="8 9">
    <name type="scientific">Paenibacillus chibensis</name>
    <dbReference type="NCBI Taxonomy" id="59846"/>
    <lineage>
        <taxon>Bacteria</taxon>
        <taxon>Bacillati</taxon>
        <taxon>Bacillota</taxon>
        <taxon>Bacilli</taxon>
        <taxon>Bacillales</taxon>
        <taxon>Paenibacillaceae</taxon>
        <taxon>Paenibacillus</taxon>
    </lineage>
</organism>
<keyword evidence="5 6" id="KW-0472">Membrane</keyword>
<feature type="transmembrane region" description="Helical" evidence="6">
    <location>
        <begin position="409"/>
        <end position="430"/>
    </location>
</feature>
<feature type="transmembrane region" description="Helical" evidence="6">
    <location>
        <begin position="317"/>
        <end position="336"/>
    </location>
</feature>
<evidence type="ECO:0000256" key="3">
    <source>
        <dbReference type="ARBA" id="ARBA00022692"/>
    </source>
</evidence>
<feature type="transmembrane region" description="Helical" evidence="6">
    <location>
        <begin position="284"/>
        <end position="305"/>
    </location>
</feature>
<evidence type="ECO:0000313" key="8">
    <source>
        <dbReference type="EMBL" id="MED5019833.1"/>
    </source>
</evidence>
<feature type="transmembrane region" description="Helical" evidence="6">
    <location>
        <begin position="120"/>
        <end position="136"/>
    </location>
</feature>
<evidence type="ECO:0000256" key="6">
    <source>
        <dbReference type="SAM" id="Phobius"/>
    </source>
</evidence>
<dbReference type="Proteomes" id="UP001343257">
    <property type="component" value="Unassembled WGS sequence"/>
</dbReference>
<name>A0ABU6Q0D9_9BACL</name>
<evidence type="ECO:0000256" key="4">
    <source>
        <dbReference type="ARBA" id="ARBA00022989"/>
    </source>
</evidence>